<proteinExistence type="predicted"/>
<dbReference type="RefSeq" id="XP_004183740.1">
    <property type="nucleotide sequence ID" value="XM_004183692.1"/>
</dbReference>
<name>A0A0A1TVH8_ENTIV</name>
<organism evidence="1 2">
    <name type="scientific">Entamoeba invadens IP1</name>
    <dbReference type="NCBI Taxonomy" id="370355"/>
    <lineage>
        <taxon>Eukaryota</taxon>
        <taxon>Amoebozoa</taxon>
        <taxon>Evosea</taxon>
        <taxon>Archamoebae</taxon>
        <taxon>Mastigamoebida</taxon>
        <taxon>Entamoebidae</taxon>
        <taxon>Entamoeba</taxon>
    </lineage>
</organism>
<gene>
    <name evidence="1" type="ORF">EIN_090370</name>
</gene>
<protein>
    <submittedName>
        <fullName evidence="1">Uncharacterized protein</fullName>
    </submittedName>
</protein>
<keyword evidence="2" id="KW-1185">Reference proteome</keyword>
<reference evidence="1 2" key="1">
    <citation type="submission" date="2012-10" db="EMBL/GenBank/DDBJ databases">
        <authorList>
            <person name="Zafar N."/>
            <person name="Inman J."/>
            <person name="Hall N."/>
            <person name="Lorenzi H."/>
            <person name="Caler E."/>
        </authorList>
    </citation>
    <scope>NUCLEOTIDE SEQUENCE [LARGE SCALE GENOMIC DNA]</scope>
    <source>
        <strain evidence="1 2">IP1</strain>
    </source>
</reference>
<dbReference type="Proteomes" id="UP000014680">
    <property type="component" value="Unassembled WGS sequence"/>
</dbReference>
<evidence type="ECO:0000313" key="1">
    <source>
        <dbReference type="EMBL" id="ELP84394.1"/>
    </source>
</evidence>
<sequence length="67" mass="8153">TFTQSFNANKSDVYFKVQKKKEVHLQKHVFEITQAGLKFYRYKSHTLIKHLITKVYKMWRQCNLCDI</sequence>
<evidence type="ECO:0000313" key="2">
    <source>
        <dbReference type="Proteomes" id="UP000014680"/>
    </source>
</evidence>
<dbReference type="KEGG" id="eiv:EIN_090370"/>
<dbReference type="GeneID" id="14883360"/>
<dbReference type="AlphaFoldDB" id="A0A0A1TVH8"/>
<accession>A0A0A1TVH8</accession>
<dbReference type="VEuPathDB" id="AmoebaDB:EIN_090370"/>
<dbReference type="EMBL" id="KB207130">
    <property type="protein sequence ID" value="ELP84394.1"/>
    <property type="molecule type" value="Genomic_DNA"/>
</dbReference>
<feature type="non-terminal residue" evidence="1">
    <location>
        <position position="1"/>
    </location>
</feature>